<dbReference type="Gene3D" id="3.30.70.100">
    <property type="match status" value="1"/>
</dbReference>
<evidence type="ECO:0000313" key="2">
    <source>
        <dbReference type="Proteomes" id="UP000321058"/>
    </source>
</evidence>
<proteinExistence type="predicted"/>
<dbReference type="RefSeq" id="WP_170303903.1">
    <property type="nucleotide sequence ID" value="NZ_BKAJ01000334.1"/>
</dbReference>
<organism evidence="1 2">
    <name type="scientific">Reyranella soli</name>
    <dbReference type="NCBI Taxonomy" id="1230389"/>
    <lineage>
        <taxon>Bacteria</taxon>
        <taxon>Pseudomonadati</taxon>
        <taxon>Pseudomonadota</taxon>
        <taxon>Alphaproteobacteria</taxon>
        <taxon>Hyphomicrobiales</taxon>
        <taxon>Reyranellaceae</taxon>
        <taxon>Reyranella</taxon>
    </lineage>
</organism>
<dbReference type="InterPro" id="IPR011008">
    <property type="entry name" value="Dimeric_a/b-barrel"/>
</dbReference>
<evidence type="ECO:0008006" key="3">
    <source>
        <dbReference type="Google" id="ProtNLM"/>
    </source>
</evidence>
<dbReference type="AlphaFoldDB" id="A0A512NT92"/>
<dbReference type="SUPFAM" id="SSF54909">
    <property type="entry name" value="Dimeric alpha+beta barrel"/>
    <property type="match status" value="1"/>
</dbReference>
<protein>
    <recommendedName>
        <fullName evidence="3">ABM domain-containing protein</fullName>
    </recommendedName>
</protein>
<gene>
    <name evidence="1" type="ORF">RSO01_93440</name>
</gene>
<name>A0A512NT92_9HYPH</name>
<reference evidence="1 2" key="1">
    <citation type="submission" date="2019-07" db="EMBL/GenBank/DDBJ databases">
        <title>Whole genome shotgun sequence of Reyranella soli NBRC 108950.</title>
        <authorList>
            <person name="Hosoyama A."/>
            <person name="Uohara A."/>
            <person name="Ohji S."/>
            <person name="Ichikawa N."/>
        </authorList>
    </citation>
    <scope>NUCLEOTIDE SEQUENCE [LARGE SCALE GENOMIC DNA]</scope>
    <source>
        <strain evidence="1 2">NBRC 108950</strain>
    </source>
</reference>
<keyword evidence="2" id="KW-1185">Reference proteome</keyword>
<evidence type="ECO:0000313" key="1">
    <source>
        <dbReference type="EMBL" id="GEP62178.1"/>
    </source>
</evidence>
<dbReference type="Proteomes" id="UP000321058">
    <property type="component" value="Unassembled WGS sequence"/>
</dbReference>
<comment type="caution">
    <text evidence="1">The sequence shown here is derived from an EMBL/GenBank/DDBJ whole genome shotgun (WGS) entry which is preliminary data.</text>
</comment>
<accession>A0A512NT92</accession>
<sequence>MLEFTAKKGFGPDLLTGLRAALPTTRSKDGCLSLEFTVNQDNSANMIIVMRCQLREHYETYRA</sequence>
<dbReference type="EMBL" id="BKAJ01000334">
    <property type="protein sequence ID" value="GEP62178.1"/>
    <property type="molecule type" value="Genomic_DNA"/>
</dbReference>